<comment type="caution">
    <text evidence="2">The sequence shown here is derived from an EMBL/GenBank/DDBJ whole genome shotgun (WGS) entry which is preliminary data.</text>
</comment>
<dbReference type="AlphaFoldDB" id="A0A4Q7YGB5"/>
<feature type="transmembrane region" description="Helical" evidence="1">
    <location>
        <begin position="6"/>
        <end position="29"/>
    </location>
</feature>
<dbReference type="Proteomes" id="UP000292958">
    <property type="component" value="Unassembled WGS sequence"/>
</dbReference>
<protein>
    <submittedName>
        <fullName evidence="2">Uncharacterized protein</fullName>
    </submittedName>
</protein>
<sequence length="66" mass="6932">MGGTLYLLFAALAMLLMIGCSNVSSLLLARGTPRSDYVLPVCGQHALTLGGSVAWSESAYGVRSKR</sequence>
<proteinExistence type="predicted"/>
<reference evidence="2 3" key="1">
    <citation type="submission" date="2019-02" db="EMBL/GenBank/DDBJ databases">
        <title>Genomic Encyclopedia of Archaeal and Bacterial Type Strains, Phase II (KMG-II): from individual species to whole genera.</title>
        <authorList>
            <person name="Goeker M."/>
        </authorList>
    </citation>
    <scope>NUCLEOTIDE SEQUENCE [LARGE SCALE GENOMIC DNA]</scope>
    <source>
        <strain evidence="2 3">DSM 18101</strain>
    </source>
</reference>
<dbReference type="EMBL" id="SHKW01000002">
    <property type="protein sequence ID" value="RZU35531.1"/>
    <property type="molecule type" value="Genomic_DNA"/>
</dbReference>
<keyword evidence="1" id="KW-0472">Membrane</keyword>
<evidence type="ECO:0000313" key="3">
    <source>
        <dbReference type="Proteomes" id="UP000292958"/>
    </source>
</evidence>
<keyword evidence="1" id="KW-1133">Transmembrane helix</keyword>
<keyword evidence="1" id="KW-0812">Transmembrane</keyword>
<evidence type="ECO:0000313" key="2">
    <source>
        <dbReference type="EMBL" id="RZU35531.1"/>
    </source>
</evidence>
<name>A0A4Q7YGB5_9BACT</name>
<organism evidence="2 3">
    <name type="scientific">Edaphobacter modestus</name>
    <dbReference type="NCBI Taxonomy" id="388466"/>
    <lineage>
        <taxon>Bacteria</taxon>
        <taxon>Pseudomonadati</taxon>
        <taxon>Acidobacteriota</taxon>
        <taxon>Terriglobia</taxon>
        <taxon>Terriglobales</taxon>
        <taxon>Acidobacteriaceae</taxon>
        <taxon>Edaphobacter</taxon>
    </lineage>
</organism>
<accession>A0A4Q7YGB5</accession>
<gene>
    <name evidence="2" type="ORF">BDD14_5594</name>
</gene>
<keyword evidence="3" id="KW-1185">Reference proteome</keyword>
<evidence type="ECO:0000256" key="1">
    <source>
        <dbReference type="SAM" id="Phobius"/>
    </source>
</evidence>